<feature type="compositionally biased region" description="Basic and acidic residues" evidence="3">
    <location>
        <begin position="32"/>
        <end position="48"/>
    </location>
</feature>
<keyword evidence="4" id="KW-0472">Membrane</keyword>
<feature type="transmembrane region" description="Helical" evidence="4">
    <location>
        <begin position="257"/>
        <end position="274"/>
    </location>
</feature>
<dbReference type="PANTHER" id="PTHR11360">
    <property type="entry name" value="MONOCARBOXYLATE TRANSPORTER"/>
    <property type="match status" value="1"/>
</dbReference>
<dbReference type="InterPro" id="IPR011701">
    <property type="entry name" value="MFS"/>
</dbReference>
<evidence type="ECO:0000313" key="6">
    <source>
        <dbReference type="EMBL" id="KAK5089167.1"/>
    </source>
</evidence>
<evidence type="ECO:0000259" key="5">
    <source>
        <dbReference type="PROSITE" id="PS50850"/>
    </source>
</evidence>
<feature type="transmembrane region" description="Helical" evidence="4">
    <location>
        <begin position="325"/>
        <end position="343"/>
    </location>
</feature>
<feature type="transmembrane region" description="Helical" evidence="4">
    <location>
        <begin position="216"/>
        <end position="236"/>
    </location>
</feature>
<feature type="transmembrane region" description="Helical" evidence="4">
    <location>
        <begin position="413"/>
        <end position="434"/>
    </location>
</feature>
<keyword evidence="7" id="KW-1185">Reference proteome</keyword>
<feature type="transmembrane region" description="Helical" evidence="4">
    <location>
        <begin position="184"/>
        <end position="204"/>
    </location>
</feature>
<feature type="domain" description="Major facilitator superfamily (MFS) profile" evidence="5">
    <location>
        <begin position="56"/>
        <end position="438"/>
    </location>
</feature>
<sequence length="447" mass="48340">MIETRGRHGGSASTVGGNAATVDSPVEAEIDAEAHLPAKTERESREPDPPPNGGTVAWLQVLGSFFLFFNCWGTVNSFGVFQTYYENNPYWSETPSNISWIGSIQAFLLLMVGVVTGPIYDRGYFRTLVVIGSFLVPFGFMMTSLCREYWQVVIAQGIVVGLGNGFLWVPSVAILPQYFTTKKALANGIAAAGSSCGGICYPIVFRALEQRVGFGWATRAIAFIALGTLTFSICIMKQRVMPKQKRKLLDLDAFKEGPYTLYCVGMFLAFTSFYGPVYYIQPYAIQTGLTDTSFGFYLLPILNTASVPGRIIPNFVGDYIGPMNVLVPAAFLTGVMALIWIGVSTLGGIIAFACFYGFFSGAFISIAPVAIVALTPDLRKIGTRMGQSFFVCSFGLLIGTPVSGAILTSTGRWIGVQLFSGILLLATASAFFAARTCHVGWKLKVKA</sequence>
<proteinExistence type="inferred from homology"/>
<evidence type="ECO:0000256" key="1">
    <source>
        <dbReference type="ARBA" id="ARBA00004141"/>
    </source>
</evidence>
<keyword evidence="4" id="KW-1133">Transmembrane helix</keyword>
<dbReference type="PROSITE" id="PS50850">
    <property type="entry name" value="MFS"/>
    <property type="match status" value="1"/>
</dbReference>
<feature type="transmembrane region" description="Helical" evidence="4">
    <location>
        <begin position="124"/>
        <end position="143"/>
    </location>
</feature>
<dbReference type="GO" id="GO:0022857">
    <property type="term" value="F:transmembrane transporter activity"/>
    <property type="evidence" value="ECO:0007669"/>
    <property type="project" value="InterPro"/>
</dbReference>
<feature type="transmembrane region" description="Helical" evidence="4">
    <location>
        <begin position="98"/>
        <end position="117"/>
    </location>
</feature>
<dbReference type="PANTHER" id="PTHR11360:SF280">
    <property type="entry name" value="MONOCARBOXYLATE TRANSPORTER, PUTATIVE (AFU_ORTHOLOGUE AFUA_1G05170)-RELATED"/>
    <property type="match status" value="1"/>
</dbReference>
<dbReference type="SUPFAM" id="SSF103473">
    <property type="entry name" value="MFS general substrate transporter"/>
    <property type="match status" value="1"/>
</dbReference>
<feature type="transmembrane region" description="Helical" evidence="4">
    <location>
        <begin position="55"/>
        <end position="78"/>
    </location>
</feature>
<keyword evidence="4" id="KW-0812">Transmembrane</keyword>
<name>A0AAN7T3P8_9EURO</name>
<dbReference type="Proteomes" id="UP001309876">
    <property type="component" value="Unassembled WGS sequence"/>
</dbReference>
<comment type="subcellular location">
    <subcellularLocation>
        <location evidence="1">Membrane</location>
        <topology evidence="1">Multi-pass membrane protein</topology>
    </subcellularLocation>
</comment>
<dbReference type="InterPro" id="IPR020846">
    <property type="entry name" value="MFS_dom"/>
</dbReference>
<protein>
    <recommendedName>
        <fullName evidence="5">Major facilitator superfamily (MFS) profile domain-containing protein</fullName>
    </recommendedName>
</protein>
<comment type="similarity">
    <text evidence="2">Belongs to the major facilitator superfamily. Monocarboxylate porter (TC 2.A.1.13) family.</text>
</comment>
<dbReference type="Pfam" id="PF07690">
    <property type="entry name" value="MFS_1"/>
    <property type="match status" value="1"/>
</dbReference>
<feature type="transmembrane region" description="Helical" evidence="4">
    <location>
        <begin position="349"/>
        <end position="374"/>
    </location>
</feature>
<reference evidence="6 7" key="1">
    <citation type="submission" date="2023-08" db="EMBL/GenBank/DDBJ databases">
        <title>Black Yeasts Isolated from many extreme environments.</title>
        <authorList>
            <person name="Coleine C."/>
            <person name="Stajich J.E."/>
            <person name="Selbmann L."/>
        </authorList>
    </citation>
    <scope>NUCLEOTIDE SEQUENCE [LARGE SCALE GENOMIC DNA]</scope>
    <source>
        <strain evidence="6 7">CCFEE 5910</strain>
    </source>
</reference>
<accession>A0AAN7T3P8</accession>
<dbReference type="InterPro" id="IPR050327">
    <property type="entry name" value="Proton-linked_MCT"/>
</dbReference>
<dbReference type="Gene3D" id="1.20.1250.20">
    <property type="entry name" value="MFS general substrate transporter like domains"/>
    <property type="match status" value="2"/>
</dbReference>
<dbReference type="AlphaFoldDB" id="A0AAN7T3P8"/>
<gene>
    <name evidence="6" type="ORF">LTR05_003391</name>
</gene>
<evidence type="ECO:0000256" key="3">
    <source>
        <dbReference type="SAM" id="MobiDB-lite"/>
    </source>
</evidence>
<feature type="transmembrane region" description="Helical" evidence="4">
    <location>
        <begin position="386"/>
        <end position="407"/>
    </location>
</feature>
<feature type="transmembrane region" description="Helical" evidence="4">
    <location>
        <begin position="149"/>
        <end position="172"/>
    </location>
</feature>
<feature type="transmembrane region" description="Helical" evidence="4">
    <location>
        <begin position="294"/>
        <end position="313"/>
    </location>
</feature>
<evidence type="ECO:0000256" key="2">
    <source>
        <dbReference type="ARBA" id="ARBA00006727"/>
    </source>
</evidence>
<feature type="region of interest" description="Disordered" evidence="3">
    <location>
        <begin position="1"/>
        <end position="52"/>
    </location>
</feature>
<dbReference type="InterPro" id="IPR036259">
    <property type="entry name" value="MFS_trans_sf"/>
</dbReference>
<organism evidence="6 7">
    <name type="scientific">Lithohypha guttulata</name>
    <dbReference type="NCBI Taxonomy" id="1690604"/>
    <lineage>
        <taxon>Eukaryota</taxon>
        <taxon>Fungi</taxon>
        <taxon>Dikarya</taxon>
        <taxon>Ascomycota</taxon>
        <taxon>Pezizomycotina</taxon>
        <taxon>Eurotiomycetes</taxon>
        <taxon>Chaetothyriomycetidae</taxon>
        <taxon>Chaetothyriales</taxon>
        <taxon>Trichomeriaceae</taxon>
        <taxon>Lithohypha</taxon>
    </lineage>
</organism>
<comment type="caution">
    <text evidence="6">The sequence shown here is derived from an EMBL/GenBank/DDBJ whole genome shotgun (WGS) entry which is preliminary data.</text>
</comment>
<dbReference type="CDD" id="cd17352">
    <property type="entry name" value="MFS_MCT_SLC16"/>
    <property type="match status" value="1"/>
</dbReference>
<evidence type="ECO:0000256" key="4">
    <source>
        <dbReference type="SAM" id="Phobius"/>
    </source>
</evidence>
<dbReference type="EMBL" id="JAVRRJ010000002">
    <property type="protein sequence ID" value="KAK5089167.1"/>
    <property type="molecule type" value="Genomic_DNA"/>
</dbReference>
<evidence type="ECO:0000313" key="7">
    <source>
        <dbReference type="Proteomes" id="UP001309876"/>
    </source>
</evidence>
<dbReference type="GO" id="GO:0016020">
    <property type="term" value="C:membrane"/>
    <property type="evidence" value="ECO:0007669"/>
    <property type="project" value="UniProtKB-SubCell"/>
</dbReference>